<dbReference type="Proteomes" id="UP000461730">
    <property type="component" value="Unassembled WGS sequence"/>
</dbReference>
<evidence type="ECO:0000313" key="2">
    <source>
        <dbReference type="Proteomes" id="UP000461730"/>
    </source>
</evidence>
<sequence length="143" mass="16493">MSSHFPNAFDTPVWYLFMPLSGEGKLFTEKRYASILAARLNDDQRNAMIKVEEYTFMPDAIHLIIREGALQLEMWWEPFKDAILKHLPEGAAWGNCTYERISDAAAFEHRAFEMLYLPVWKGLASDPNGYAYNSVNNRAKIDL</sequence>
<keyword evidence="2" id="KW-1185">Reference proteome</keyword>
<dbReference type="EMBL" id="WRXN01000001">
    <property type="protein sequence ID" value="MVT07296.1"/>
    <property type="molecule type" value="Genomic_DNA"/>
</dbReference>
<dbReference type="GO" id="GO:0006313">
    <property type="term" value="P:DNA transposition"/>
    <property type="evidence" value="ECO:0007669"/>
    <property type="project" value="InterPro"/>
</dbReference>
<dbReference type="InterPro" id="IPR036515">
    <property type="entry name" value="Transposase_17_sf"/>
</dbReference>
<dbReference type="GO" id="GO:0004803">
    <property type="term" value="F:transposase activity"/>
    <property type="evidence" value="ECO:0007669"/>
    <property type="project" value="InterPro"/>
</dbReference>
<comment type="caution">
    <text evidence="1">The sequence shown here is derived from an EMBL/GenBank/DDBJ whole genome shotgun (WGS) entry which is preliminary data.</text>
</comment>
<dbReference type="RefSeq" id="WP_157304699.1">
    <property type="nucleotide sequence ID" value="NZ_WRXN01000001.1"/>
</dbReference>
<name>A0A7K1TZ07_9BACT</name>
<protein>
    <recommendedName>
        <fullName evidence="3">Transposase IS200-like domain-containing protein</fullName>
    </recommendedName>
</protein>
<evidence type="ECO:0008006" key="3">
    <source>
        <dbReference type="Google" id="ProtNLM"/>
    </source>
</evidence>
<reference evidence="1 2" key="1">
    <citation type="submission" date="2019-12" db="EMBL/GenBank/DDBJ databases">
        <title>Chitinophaga sp. strain ysch24 (GDMCC 1.1355), whole genome shotgun sequence.</title>
        <authorList>
            <person name="Zhang X."/>
        </authorList>
    </citation>
    <scope>NUCLEOTIDE SEQUENCE [LARGE SCALE GENOMIC DNA]</scope>
    <source>
        <strain evidence="2">ysch24</strain>
    </source>
</reference>
<organism evidence="1 2">
    <name type="scientific">Chitinophaga tropicalis</name>
    <dbReference type="NCBI Taxonomy" id="2683588"/>
    <lineage>
        <taxon>Bacteria</taxon>
        <taxon>Pseudomonadati</taxon>
        <taxon>Bacteroidota</taxon>
        <taxon>Chitinophagia</taxon>
        <taxon>Chitinophagales</taxon>
        <taxon>Chitinophagaceae</taxon>
        <taxon>Chitinophaga</taxon>
    </lineage>
</organism>
<evidence type="ECO:0000313" key="1">
    <source>
        <dbReference type="EMBL" id="MVT07296.1"/>
    </source>
</evidence>
<dbReference type="Gene3D" id="3.30.70.1290">
    <property type="entry name" value="Transposase IS200-like"/>
    <property type="match status" value="1"/>
</dbReference>
<gene>
    <name evidence="1" type="ORF">GO493_03415</name>
</gene>
<dbReference type="GO" id="GO:0003677">
    <property type="term" value="F:DNA binding"/>
    <property type="evidence" value="ECO:0007669"/>
    <property type="project" value="InterPro"/>
</dbReference>
<dbReference type="AlphaFoldDB" id="A0A7K1TZ07"/>
<accession>A0A7K1TZ07</accession>
<proteinExistence type="predicted"/>